<evidence type="ECO:0000256" key="5">
    <source>
        <dbReference type="ARBA" id="ARBA00022759"/>
    </source>
</evidence>
<dbReference type="GO" id="GO:0015074">
    <property type="term" value="P:DNA integration"/>
    <property type="evidence" value="ECO:0007669"/>
    <property type="project" value="InterPro"/>
</dbReference>
<dbReference type="Pfam" id="PF00665">
    <property type="entry name" value="rve"/>
    <property type="match status" value="1"/>
</dbReference>
<dbReference type="GO" id="GO:0016787">
    <property type="term" value="F:hydrolase activity"/>
    <property type="evidence" value="ECO:0007669"/>
    <property type="project" value="UniProtKB-KW"/>
</dbReference>
<keyword evidence="7" id="KW-0695">RNA-directed DNA polymerase</keyword>
<dbReference type="FunFam" id="3.30.70.270:FF:000020">
    <property type="entry name" value="Transposon Tf2-6 polyprotein-like Protein"/>
    <property type="match status" value="1"/>
</dbReference>
<dbReference type="CDD" id="cd00303">
    <property type="entry name" value="retropepsin_like"/>
    <property type="match status" value="1"/>
</dbReference>
<dbReference type="Gene3D" id="3.10.10.10">
    <property type="entry name" value="HIV Type 1 Reverse Transcriptase, subunit A, domain 1"/>
    <property type="match status" value="1"/>
</dbReference>
<dbReference type="InterPro" id="IPR041373">
    <property type="entry name" value="RT_RNaseH"/>
</dbReference>
<dbReference type="CDD" id="cd01647">
    <property type="entry name" value="RT_LTR"/>
    <property type="match status" value="1"/>
</dbReference>
<organism evidence="9 10">
    <name type="scientific">Rhododendron griersonianum</name>
    <dbReference type="NCBI Taxonomy" id="479676"/>
    <lineage>
        <taxon>Eukaryota</taxon>
        <taxon>Viridiplantae</taxon>
        <taxon>Streptophyta</taxon>
        <taxon>Embryophyta</taxon>
        <taxon>Tracheophyta</taxon>
        <taxon>Spermatophyta</taxon>
        <taxon>Magnoliopsida</taxon>
        <taxon>eudicotyledons</taxon>
        <taxon>Gunneridae</taxon>
        <taxon>Pentapetalae</taxon>
        <taxon>asterids</taxon>
        <taxon>Ericales</taxon>
        <taxon>Ericaceae</taxon>
        <taxon>Ericoideae</taxon>
        <taxon>Rhodoreae</taxon>
        <taxon>Rhododendron</taxon>
    </lineage>
</organism>
<dbReference type="SUPFAM" id="SSF50630">
    <property type="entry name" value="Acid proteases"/>
    <property type="match status" value="1"/>
</dbReference>
<dbReference type="InterPro" id="IPR021109">
    <property type="entry name" value="Peptidase_aspartic_dom_sf"/>
</dbReference>
<dbReference type="Gene3D" id="3.30.70.270">
    <property type="match status" value="2"/>
</dbReference>
<dbReference type="GO" id="GO:0004519">
    <property type="term" value="F:endonuclease activity"/>
    <property type="evidence" value="ECO:0007669"/>
    <property type="project" value="UniProtKB-KW"/>
</dbReference>
<evidence type="ECO:0000313" key="10">
    <source>
        <dbReference type="Proteomes" id="UP000823749"/>
    </source>
</evidence>
<dbReference type="InterPro" id="IPR043128">
    <property type="entry name" value="Rev_trsase/Diguanyl_cyclase"/>
</dbReference>
<dbReference type="Gene3D" id="1.10.340.70">
    <property type="match status" value="1"/>
</dbReference>
<dbReference type="InterPro" id="IPR000477">
    <property type="entry name" value="RT_dom"/>
</dbReference>
<dbReference type="Pfam" id="PF00078">
    <property type="entry name" value="RVT_1"/>
    <property type="match status" value="1"/>
</dbReference>
<dbReference type="PANTHER" id="PTHR37984:SF5">
    <property type="entry name" value="PROTEIN NYNRIN-LIKE"/>
    <property type="match status" value="1"/>
</dbReference>
<keyword evidence="4" id="KW-0540">Nuclease</keyword>
<dbReference type="InterPro" id="IPR012337">
    <property type="entry name" value="RNaseH-like_sf"/>
</dbReference>
<evidence type="ECO:0000256" key="7">
    <source>
        <dbReference type="ARBA" id="ARBA00022918"/>
    </source>
</evidence>
<dbReference type="GO" id="GO:0003964">
    <property type="term" value="F:RNA-directed DNA polymerase activity"/>
    <property type="evidence" value="ECO:0007669"/>
    <property type="project" value="UniProtKB-KW"/>
</dbReference>
<protein>
    <recommendedName>
        <fullName evidence="1">RNA-directed DNA polymerase</fullName>
        <ecNumber evidence="1">2.7.7.49</ecNumber>
    </recommendedName>
</protein>
<dbReference type="CDD" id="cd09274">
    <property type="entry name" value="RNase_HI_RT_Ty3"/>
    <property type="match status" value="1"/>
</dbReference>
<evidence type="ECO:0000256" key="2">
    <source>
        <dbReference type="ARBA" id="ARBA00022679"/>
    </source>
</evidence>
<dbReference type="InterPro" id="IPR041588">
    <property type="entry name" value="Integrase_H2C2"/>
</dbReference>
<dbReference type="InterPro" id="IPR001584">
    <property type="entry name" value="Integrase_cat-core"/>
</dbReference>
<dbReference type="EMBL" id="JACTNZ010000001">
    <property type="protein sequence ID" value="KAG5564127.1"/>
    <property type="molecule type" value="Genomic_DNA"/>
</dbReference>
<evidence type="ECO:0000313" key="9">
    <source>
        <dbReference type="EMBL" id="KAG5564127.1"/>
    </source>
</evidence>
<gene>
    <name evidence="9" type="ORF">RHGRI_000345</name>
</gene>
<dbReference type="GO" id="GO:0003676">
    <property type="term" value="F:nucleic acid binding"/>
    <property type="evidence" value="ECO:0007669"/>
    <property type="project" value="InterPro"/>
</dbReference>
<proteinExistence type="predicted"/>
<dbReference type="SUPFAM" id="SSF56672">
    <property type="entry name" value="DNA/RNA polymerases"/>
    <property type="match status" value="1"/>
</dbReference>
<evidence type="ECO:0000256" key="1">
    <source>
        <dbReference type="ARBA" id="ARBA00012493"/>
    </source>
</evidence>
<name>A0AAV6LGL7_9ERIC</name>
<feature type="domain" description="Integrase catalytic" evidence="8">
    <location>
        <begin position="1096"/>
        <end position="1260"/>
    </location>
</feature>
<keyword evidence="3" id="KW-0548">Nucleotidyltransferase</keyword>
<dbReference type="Pfam" id="PF13650">
    <property type="entry name" value="Asp_protease_2"/>
    <property type="match status" value="1"/>
</dbReference>
<dbReference type="Proteomes" id="UP000823749">
    <property type="component" value="Chromosome 1"/>
</dbReference>
<accession>A0AAV6LGL7</accession>
<reference evidence="9" key="1">
    <citation type="submission" date="2020-08" db="EMBL/GenBank/DDBJ databases">
        <title>Plant Genome Project.</title>
        <authorList>
            <person name="Zhang R.-G."/>
        </authorList>
    </citation>
    <scope>NUCLEOTIDE SEQUENCE</scope>
    <source>
        <strain evidence="9">WSP0</strain>
        <tissue evidence="9">Leaf</tissue>
    </source>
</reference>
<dbReference type="Pfam" id="PF17921">
    <property type="entry name" value="Integrase_H2C2"/>
    <property type="match status" value="1"/>
</dbReference>
<keyword evidence="6" id="KW-0378">Hydrolase</keyword>
<evidence type="ECO:0000256" key="4">
    <source>
        <dbReference type="ARBA" id="ARBA00022722"/>
    </source>
</evidence>
<keyword evidence="5" id="KW-0255">Endonuclease</keyword>
<dbReference type="Gene3D" id="2.40.70.10">
    <property type="entry name" value="Acid Proteases"/>
    <property type="match status" value="1"/>
</dbReference>
<dbReference type="Pfam" id="PF17917">
    <property type="entry name" value="RT_RNaseH"/>
    <property type="match status" value="1"/>
</dbReference>
<comment type="caution">
    <text evidence="9">The sequence shown here is derived from an EMBL/GenBank/DDBJ whole genome shotgun (WGS) entry which is preliminary data.</text>
</comment>
<keyword evidence="2" id="KW-0808">Transferase</keyword>
<keyword evidence="10" id="KW-1185">Reference proteome</keyword>
<dbReference type="InterPro" id="IPR043502">
    <property type="entry name" value="DNA/RNA_pol_sf"/>
</dbReference>
<dbReference type="InterPro" id="IPR036397">
    <property type="entry name" value="RNaseH_sf"/>
</dbReference>
<dbReference type="PANTHER" id="PTHR37984">
    <property type="entry name" value="PROTEIN CBG26694"/>
    <property type="match status" value="1"/>
</dbReference>
<sequence length="1407" mass="160215">MAEMKSTTHLNTQAITEIKNSTHIAITKLENQMVQLANQVAEREKGKFPSQTLVNPKGQFSIGTTSTSSNEQHHVQSIITLRSGKEVDNKVSMPTEELVETKKEENHVDPTKVQESISPPLIIEPPVRNFVPKAPYPHRLVAPKKGAQFGDILEVFKQVQINIPFLDAIQQVPSYAKFLKDLVTIKRKTNVPKKAFLTEQVSSIIQCKIPIKYKDPGCPTISCIIGNHHIDQALLDLGASVNLLPYSVYSQLGLGELKPTQVTLQLADRSVKIPRGVIEDVLIKVDKFYFPVDFIVLDTQPVQNSSGQIPVILGRPFLATSNALINCRNGVMKLSFGNMTVELNIFNTSKQPIDEDEVSTVCIIDTLVENTFVQSSYEDPLEACLAHFGCEFDIDESIEQVNALLDAAPLMSIDEWQPKVVPLSLSTSPALPSIVEPPKLELKPLPNTLKYKFLGPCDTLPVIIASDLDDTQEQKLLNVLKEHKEAIGWSINDIKGVSPSLVMHRIHLEENARTSREPQRRLNPAMQDVVRAEILKLLDAGIIYPISDSNWVSPVQVVPKKSGVTVVKNEDNELVPTRVQTGWRVCIDYRKLNSMTRKDHFPLPFIDQMLERLAGHEYYCFLDGYSGYNQIPIAPEDQEKTTFTCPYGTFAYRRMPFGLCNAPATFQRCMVSIFSDMVERFLEVFMDDFSVFGSSFDECLHHLTLVLVRCKEKSLVLNWEKCHFMVKQGIVLGHIISNKGIEVDKAKINLISNLPPPRTVKEIRSFLGHAGFYRRFIKDFSKIAKPLCNLLAKDAPFVFNEECLHAFERLKSELTSAPIIRPPDWNVPFEIMCDASDYAVGAVLGQRVDKLPHVIYYASKTLNDAQLNYSTTEKELLAVVFALDKFRAYLLGSKVLVYSDHAALKYLLSKKDAKSRLIRWILLLQEFDIEIRDKKGSENVVADHLSRLIIEFTEDSLPISENFPDEQLMHVSQLSSPWFADIVNYLVTGEIPSHWPKHDKFKFLSKVKYFFWDDPYLFKYCPDQIIRRCIPESDQRSVISFCHDYACGGHFSAKKTAAKILQCGFYWPSIFQDSHAYCIACERCQKLGRITRRNMMPLNPILIVEIFDVWGIDFMGPFPNSFGNLYILVAVDYVSKWVEAIACKTNDHKVVIQFLKDNVFARFGTPRAIISDGGKHFCNRVFEHLMKKYIITHKVATAYHPQTSGQVEISNREIKNILEKTVNPNRKDWSLRLNDALWAYRTAFKTPIGMSPYRLVYGKACHLPVELEHKAYWATKQLNFDLDKAGVRRKLQLLELEEIRDDAYDCAKSYKDRMKRVHDQNILRKSFTSGQKVLLYNSRLHLFLGKLRSRWSGPFIVRTSYPHGAVEIENPKDGSVSKVNGQRLKPFIELKTPEVEEILLEDPVYED</sequence>
<dbReference type="SUPFAM" id="SSF53098">
    <property type="entry name" value="Ribonuclease H-like"/>
    <property type="match status" value="1"/>
</dbReference>
<evidence type="ECO:0000256" key="3">
    <source>
        <dbReference type="ARBA" id="ARBA00022695"/>
    </source>
</evidence>
<evidence type="ECO:0000256" key="6">
    <source>
        <dbReference type="ARBA" id="ARBA00022801"/>
    </source>
</evidence>
<evidence type="ECO:0000259" key="8">
    <source>
        <dbReference type="PROSITE" id="PS50994"/>
    </source>
</evidence>
<dbReference type="Gene3D" id="3.30.420.10">
    <property type="entry name" value="Ribonuclease H-like superfamily/Ribonuclease H"/>
    <property type="match status" value="1"/>
</dbReference>
<dbReference type="InterPro" id="IPR050951">
    <property type="entry name" value="Retrovirus_Pol_polyprotein"/>
</dbReference>
<dbReference type="EC" id="2.7.7.49" evidence="1"/>
<dbReference type="PROSITE" id="PS50994">
    <property type="entry name" value="INTEGRASE"/>
    <property type="match status" value="1"/>
</dbReference>